<protein>
    <recommendedName>
        <fullName evidence="3">Asp/Glu/hydantoin racemase</fullName>
    </recommendedName>
</protein>
<accession>A0A081L8A3</accession>
<dbReference type="OrthoDB" id="2910128at2"/>
<name>A0A081L8A3_9BACI</name>
<comment type="caution">
    <text evidence="1">The sequence shown here is derived from an EMBL/GenBank/DDBJ whole genome shotgun (WGS) entry which is preliminary data.</text>
</comment>
<reference evidence="1 2" key="1">
    <citation type="submission" date="2012-09" db="EMBL/GenBank/DDBJ databases">
        <title>Genome Sequence of Bacillus sp. DW5-4.</title>
        <authorList>
            <person name="Lai Q."/>
            <person name="Liu Y."/>
            <person name="Shao Z."/>
        </authorList>
    </citation>
    <scope>NUCLEOTIDE SEQUENCE [LARGE SCALE GENOMIC DNA]</scope>
    <source>
        <strain evidence="1 2">DW5-4</strain>
    </source>
</reference>
<evidence type="ECO:0000313" key="1">
    <source>
        <dbReference type="EMBL" id="KEP25479.1"/>
    </source>
</evidence>
<dbReference type="EMBL" id="JOTP01000022">
    <property type="protein sequence ID" value="KEP25479.1"/>
    <property type="molecule type" value="Genomic_DNA"/>
</dbReference>
<sequence length="219" mass="25461">MIRLHCLHAHPSNMSYIEDVFRDTAFELHHTVDSSFMERAKQDPAFDLHQQQTYAINRLMQEREADMILLTCTQYIAAMGDQQHLFKQPIVPIDEPLFELICEKKEPLQLVFSNPDTVEGTMHRFYSYAKERGIQVEADIVVMEDIFHLCLNGDMPAYEDRIKEQLRRCMKQKSGHICVMQLSMVHAAQQVERETGASIIHPLSSLRSFVHQKMTALKE</sequence>
<proteinExistence type="predicted"/>
<organism evidence="1 2">
    <name type="scientific">Bacillus zhangzhouensis</name>
    <dbReference type="NCBI Taxonomy" id="1178540"/>
    <lineage>
        <taxon>Bacteria</taxon>
        <taxon>Bacillati</taxon>
        <taxon>Bacillota</taxon>
        <taxon>Bacilli</taxon>
        <taxon>Bacillales</taxon>
        <taxon>Bacillaceae</taxon>
        <taxon>Bacillus</taxon>
    </lineage>
</organism>
<dbReference type="Proteomes" id="UP000028091">
    <property type="component" value="Unassembled WGS sequence"/>
</dbReference>
<evidence type="ECO:0008006" key="3">
    <source>
        <dbReference type="Google" id="ProtNLM"/>
    </source>
</evidence>
<dbReference type="RefSeq" id="WP_034323888.1">
    <property type="nucleotide sequence ID" value="NZ_JBCMYH010000006.1"/>
</dbReference>
<dbReference type="eggNOG" id="ENOG5032SGU">
    <property type="taxonomic scope" value="Bacteria"/>
</dbReference>
<evidence type="ECO:0000313" key="2">
    <source>
        <dbReference type="Proteomes" id="UP000028091"/>
    </source>
</evidence>
<gene>
    <name evidence="1" type="ORF">BA70_08770</name>
</gene>
<keyword evidence="2" id="KW-1185">Reference proteome</keyword>
<dbReference type="AlphaFoldDB" id="A0A081L8A3"/>